<keyword evidence="4" id="KW-1185">Reference proteome</keyword>
<proteinExistence type="predicted"/>
<keyword evidence="2" id="KW-0732">Signal</keyword>
<dbReference type="EMBL" id="CP094970">
    <property type="protein sequence ID" value="UYM06762.1"/>
    <property type="molecule type" value="Genomic_DNA"/>
</dbReference>
<feature type="compositionally biased region" description="Low complexity" evidence="1">
    <location>
        <begin position="11"/>
        <end position="21"/>
    </location>
</feature>
<accession>A0AA46YLL4</accession>
<reference evidence="3" key="1">
    <citation type="submission" date="2022-01" db="EMBL/GenBank/DDBJ databases">
        <title>Nocardioidaceae gen. sp. A5X3R13.</title>
        <authorList>
            <person name="Lopez Marin M.A."/>
            <person name="Uhlik O."/>
        </authorList>
    </citation>
    <scope>NUCLEOTIDE SEQUENCE</scope>
    <source>
        <strain evidence="3">A5X3R13</strain>
    </source>
</reference>
<dbReference type="RefSeq" id="WP_271635681.1">
    <property type="nucleotide sequence ID" value="NZ_CP094970.1"/>
</dbReference>
<protein>
    <submittedName>
        <fullName evidence="3">Uncharacterized protein</fullName>
    </submittedName>
</protein>
<dbReference type="AlphaFoldDB" id="A0AA46YLL4"/>
<dbReference type="Proteomes" id="UP001164390">
    <property type="component" value="Chromosome"/>
</dbReference>
<feature type="signal peptide" evidence="2">
    <location>
        <begin position="1"/>
        <end position="17"/>
    </location>
</feature>
<feature type="chain" id="PRO_5041365584" evidence="2">
    <location>
        <begin position="18"/>
        <end position="53"/>
    </location>
</feature>
<dbReference type="KEGG" id="sgrg:L0C25_06730"/>
<organism evidence="3 4">
    <name type="scientific">Solicola gregarius</name>
    <dbReference type="NCBI Taxonomy" id="2908642"/>
    <lineage>
        <taxon>Bacteria</taxon>
        <taxon>Bacillati</taxon>
        <taxon>Actinomycetota</taxon>
        <taxon>Actinomycetes</taxon>
        <taxon>Propionibacteriales</taxon>
        <taxon>Nocardioidaceae</taxon>
        <taxon>Solicola</taxon>
    </lineage>
</organism>
<feature type="region of interest" description="Disordered" evidence="1">
    <location>
        <begin position="11"/>
        <end position="53"/>
    </location>
</feature>
<evidence type="ECO:0000313" key="4">
    <source>
        <dbReference type="Proteomes" id="UP001164390"/>
    </source>
</evidence>
<evidence type="ECO:0000256" key="1">
    <source>
        <dbReference type="SAM" id="MobiDB-lite"/>
    </source>
</evidence>
<sequence>MASAVAAVAFTSQAASASATTGSPDDEHDWGVIGASSEHDWTVTGATGEHEWT</sequence>
<name>A0AA46YLL4_9ACTN</name>
<evidence type="ECO:0000256" key="2">
    <source>
        <dbReference type="SAM" id="SignalP"/>
    </source>
</evidence>
<evidence type="ECO:0000313" key="3">
    <source>
        <dbReference type="EMBL" id="UYM06762.1"/>
    </source>
</evidence>
<gene>
    <name evidence="3" type="ORF">L0C25_06730</name>
</gene>